<dbReference type="AlphaFoldDB" id="A0A366K9K7"/>
<organism evidence="2 3">
    <name type="scientific">Bifidobacterium aemilianum</name>
    <dbReference type="NCBI Taxonomy" id="2493120"/>
    <lineage>
        <taxon>Bacteria</taxon>
        <taxon>Bacillati</taxon>
        <taxon>Actinomycetota</taxon>
        <taxon>Actinomycetes</taxon>
        <taxon>Bifidobacteriales</taxon>
        <taxon>Bifidobacteriaceae</taxon>
        <taxon>Bifidobacterium</taxon>
    </lineage>
</organism>
<evidence type="ECO:0000259" key="1">
    <source>
        <dbReference type="Pfam" id="PF02541"/>
    </source>
</evidence>
<name>A0A366K9K7_9BIFI</name>
<dbReference type="Gene3D" id="3.30.420.150">
    <property type="entry name" value="Exopolyphosphatase. Domain 2"/>
    <property type="match status" value="1"/>
</dbReference>
<dbReference type="Proteomes" id="UP000252530">
    <property type="component" value="Unassembled WGS sequence"/>
</dbReference>
<dbReference type="PANTHER" id="PTHR30005:SF13">
    <property type="entry name" value="EXOPOLYPHOSPHATASE 2"/>
    <property type="match status" value="1"/>
</dbReference>
<dbReference type="EMBL" id="PDCG01000002">
    <property type="protein sequence ID" value="RBP98279.1"/>
    <property type="molecule type" value="Genomic_DNA"/>
</dbReference>
<dbReference type="CDD" id="cd24119">
    <property type="entry name" value="ASKHA_NBD_MtPPX2-like"/>
    <property type="match status" value="1"/>
</dbReference>
<dbReference type="SUPFAM" id="SSF53067">
    <property type="entry name" value="Actin-like ATPase domain"/>
    <property type="match status" value="2"/>
</dbReference>
<dbReference type="InterPro" id="IPR050273">
    <property type="entry name" value="GppA/Ppx_hydrolase"/>
</dbReference>
<evidence type="ECO:0000313" key="3">
    <source>
        <dbReference type="Proteomes" id="UP000252530"/>
    </source>
</evidence>
<keyword evidence="3" id="KW-1185">Reference proteome</keyword>
<dbReference type="OrthoDB" id="9793035at2"/>
<reference evidence="2 3" key="1">
    <citation type="submission" date="2017-10" db="EMBL/GenBank/DDBJ databases">
        <title>Bifidobacterium xylocopum sp. nov. and Bifidobacterium aemilianum sp. nov., from the carpenter bee (Xylocopa violacea) digestive tract.</title>
        <authorList>
            <person name="Alberoni D."/>
            <person name="Baffoni L."/>
            <person name="Di Gioia D."/>
            <person name="Gaggia F."/>
            <person name="Biavati B."/>
        </authorList>
    </citation>
    <scope>NUCLEOTIDE SEQUENCE [LARGE SCALE GENOMIC DNA]</scope>
    <source>
        <strain evidence="2 3">XV10</strain>
    </source>
</reference>
<proteinExistence type="predicted"/>
<protein>
    <submittedName>
        <fullName evidence="2">Exopolyphosphatase</fullName>
    </submittedName>
</protein>
<feature type="domain" description="Ppx/GppA phosphatase N-terminal" evidence="1">
    <location>
        <begin position="37"/>
        <end position="311"/>
    </location>
</feature>
<dbReference type="Pfam" id="PF02541">
    <property type="entry name" value="Ppx-GppA"/>
    <property type="match status" value="1"/>
</dbReference>
<dbReference type="PANTHER" id="PTHR30005">
    <property type="entry name" value="EXOPOLYPHOSPHATASE"/>
    <property type="match status" value="1"/>
</dbReference>
<dbReference type="GO" id="GO:0016462">
    <property type="term" value="F:pyrophosphatase activity"/>
    <property type="evidence" value="ECO:0007669"/>
    <property type="project" value="TreeGrafter"/>
</dbReference>
<sequence>MQGREPETKDAVVVAGIDCGTNSIRLKVSRVDQKGSHDLLPRMLRVIRLGQGVDQTHSFSPQALDRAFAAAGEFARVLRQYPVEGMRFVATSASRDAENRQEFEDGMESILGVRPEVITGTEEAALSFLGACSSLPQDSLRAPYLVVDLGGGSTEFVLGGDGVESPADQVREALSMNIGSVRMTERHLLDAPPTDEQIQEAVADINRHIDQAFKRIQVGRTGSIIGVSGTVTTMAALALGLTQYDHAAVDGARISIQDALAVDERVLRSSRTQLRSCKTIHPGRVDVAAGGALVWSRILVRLAQAVTETQGRNLDSFISSEHGLLDGLVLDYGRKLLAKRS</sequence>
<evidence type="ECO:0000313" key="2">
    <source>
        <dbReference type="EMBL" id="RBP98279.1"/>
    </source>
</evidence>
<dbReference type="InterPro" id="IPR043129">
    <property type="entry name" value="ATPase_NBD"/>
</dbReference>
<gene>
    <name evidence="2" type="ORF">CRD60_02850</name>
</gene>
<comment type="caution">
    <text evidence="2">The sequence shown here is derived from an EMBL/GenBank/DDBJ whole genome shotgun (WGS) entry which is preliminary data.</text>
</comment>
<accession>A0A366K9K7</accession>
<dbReference type="InterPro" id="IPR003695">
    <property type="entry name" value="Ppx_GppA_N"/>
</dbReference>
<dbReference type="Gene3D" id="3.30.420.40">
    <property type="match status" value="1"/>
</dbReference>